<evidence type="ECO:0000313" key="2">
    <source>
        <dbReference type="EMBL" id="VDH98548.1"/>
    </source>
</evidence>
<protein>
    <submittedName>
        <fullName evidence="2">Uncharacterized protein</fullName>
    </submittedName>
</protein>
<proteinExistence type="predicted"/>
<keyword evidence="1" id="KW-1133">Transmembrane helix</keyword>
<feature type="transmembrane region" description="Helical" evidence="1">
    <location>
        <begin position="53"/>
        <end position="76"/>
    </location>
</feature>
<accession>A0A8B6C0I7</accession>
<dbReference type="Proteomes" id="UP000596742">
    <property type="component" value="Unassembled WGS sequence"/>
</dbReference>
<organism evidence="2 3">
    <name type="scientific">Mytilus galloprovincialis</name>
    <name type="common">Mediterranean mussel</name>
    <dbReference type="NCBI Taxonomy" id="29158"/>
    <lineage>
        <taxon>Eukaryota</taxon>
        <taxon>Metazoa</taxon>
        <taxon>Spiralia</taxon>
        <taxon>Lophotrochozoa</taxon>
        <taxon>Mollusca</taxon>
        <taxon>Bivalvia</taxon>
        <taxon>Autobranchia</taxon>
        <taxon>Pteriomorphia</taxon>
        <taxon>Mytilida</taxon>
        <taxon>Mytiloidea</taxon>
        <taxon>Mytilidae</taxon>
        <taxon>Mytilinae</taxon>
        <taxon>Mytilus</taxon>
    </lineage>
</organism>
<dbReference type="EMBL" id="UYJE01001021">
    <property type="protein sequence ID" value="VDH98548.1"/>
    <property type="molecule type" value="Genomic_DNA"/>
</dbReference>
<keyword evidence="3" id="KW-1185">Reference proteome</keyword>
<evidence type="ECO:0000313" key="3">
    <source>
        <dbReference type="Proteomes" id="UP000596742"/>
    </source>
</evidence>
<keyword evidence="1" id="KW-0472">Membrane</keyword>
<sequence length="107" mass="12054">MPNLVIWRISHMTVTRCIQPHHVTITRYTQPQHQEGKTRDSNSIYPTRSSGGVIVGGILGGIVLIAVVCGCISAAIKSNYERFAVYWFHEETKSTGKPQPRNNYQVR</sequence>
<comment type="caution">
    <text evidence="2">The sequence shown here is derived from an EMBL/GenBank/DDBJ whole genome shotgun (WGS) entry which is preliminary data.</text>
</comment>
<name>A0A8B6C0I7_MYTGA</name>
<dbReference type="AlphaFoldDB" id="A0A8B6C0I7"/>
<reference evidence="2" key="1">
    <citation type="submission" date="2018-11" db="EMBL/GenBank/DDBJ databases">
        <authorList>
            <person name="Alioto T."/>
            <person name="Alioto T."/>
        </authorList>
    </citation>
    <scope>NUCLEOTIDE SEQUENCE</scope>
</reference>
<keyword evidence="1" id="KW-0812">Transmembrane</keyword>
<gene>
    <name evidence="2" type="ORF">MGAL_10B064588</name>
</gene>
<evidence type="ECO:0000256" key="1">
    <source>
        <dbReference type="SAM" id="Phobius"/>
    </source>
</evidence>